<organism evidence="9 10">
    <name type="scientific">Aciduliprofundum boonei (strain DSM 19572 / T469)</name>
    <dbReference type="NCBI Taxonomy" id="439481"/>
    <lineage>
        <taxon>Archaea</taxon>
        <taxon>Methanobacteriati</taxon>
        <taxon>Thermoplasmatota</taxon>
        <taxon>DHVE2 group</taxon>
        <taxon>Candidatus Aciduliprofundum</taxon>
    </lineage>
</organism>
<dbReference type="RefSeq" id="WP_008084067.1">
    <property type="nucleotide sequence ID" value="NC_013926.1"/>
</dbReference>
<evidence type="ECO:0000256" key="6">
    <source>
        <dbReference type="ARBA" id="ARBA00022801"/>
    </source>
</evidence>
<protein>
    <recommendedName>
        <fullName evidence="4">guanine deaminase</fullName>
        <ecNumber evidence="4">3.5.4.3</ecNumber>
    </recommendedName>
</protein>
<dbReference type="UniPathway" id="UPA00603">
    <property type="reaction ID" value="UER00660"/>
</dbReference>
<evidence type="ECO:0000259" key="8">
    <source>
        <dbReference type="Pfam" id="PF01979"/>
    </source>
</evidence>
<keyword evidence="6" id="KW-0378">Hydrolase</keyword>
<dbReference type="Gene3D" id="3.20.20.140">
    <property type="entry name" value="Metal-dependent hydrolases"/>
    <property type="match status" value="1"/>
</dbReference>
<comment type="pathway">
    <text evidence="2">Purine metabolism; guanine degradation; xanthine from guanine: step 1/1.</text>
</comment>
<dbReference type="InterPro" id="IPR014311">
    <property type="entry name" value="Guanine_deaminase"/>
</dbReference>
<dbReference type="NCBIfam" id="NF006679">
    <property type="entry name" value="PRK09228.1"/>
    <property type="match status" value="1"/>
</dbReference>
<gene>
    <name evidence="9" type="ordered locus">Aboo_1468</name>
</gene>
<dbReference type="GO" id="GO:0008270">
    <property type="term" value="F:zinc ion binding"/>
    <property type="evidence" value="ECO:0007669"/>
    <property type="project" value="InterPro"/>
</dbReference>
<dbReference type="SUPFAM" id="SSF51338">
    <property type="entry name" value="Composite domain of metallo-dependent hydrolases"/>
    <property type="match status" value="1"/>
</dbReference>
<reference evidence="9" key="1">
    <citation type="submission" date="2010-02" db="EMBL/GenBank/DDBJ databases">
        <title>Complete sequence of Aciduliprofundum boonei T469.</title>
        <authorList>
            <consortium name="US DOE Joint Genome Institute"/>
            <person name="Lucas S."/>
            <person name="Copeland A."/>
            <person name="Lapidus A."/>
            <person name="Cheng J.-F."/>
            <person name="Bruce D."/>
            <person name="Goodwin L."/>
            <person name="Pitluck S."/>
            <person name="Saunders E."/>
            <person name="Detter J.C."/>
            <person name="Han C."/>
            <person name="Tapia R."/>
            <person name="Land M."/>
            <person name="Hauser L."/>
            <person name="Kyrpides N."/>
            <person name="Mikhailova N."/>
            <person name="Flores G."/>
            <person name="Reysenbach A.-L."/>
            <person name="Woyke T."/>
        </authorList>
    </citation>
    <scope>NUCLEOTIDE SEQUENCE</scope>
    <source>
        <strain evidence="9">T469</strain>
    </source>
</reference>
<name>B5ICW6_ACIB4</name>
<dbReference type="KEGG" id="abi:Aboo_1468"/>
<sequence length="405" mass="46180">MRQAYLSRIITYYNGELRDFKAHYLIVENGKIIGISEKKQENFVDYSDYVILPGFVDTHTHLAQIDARAKWYPDLIGWLEKYIFPAELKFRDDEYARDAAQRFFKALASNGTTTAAVFSSPFKNATNIAFQEASERGLRIIMGQVMMDINVPDELKISVEKAEKDTRELVNKWHGYNELLYYAVTPRFAVSCSMKLMKNLAKISREKELFVQTHISEQEREIEEVLKLNPDFKNYAEVYQHAGLLGPKTILAHGVHLSEEELKIIKNENSSIAHCPSSNFFLHSGIMSIDSMKRFKLRIGFGSDIAAGPYFSMFEVARDASYSNSISPEEAFYYLTLGGAKSLGFDKITGSLEPDKSADFIVVSLENFDDLSTRELLSSLIYLGDDRNIVATYVNGKEVYKREKI</sequence>
<dbReference type="Gene3D" id="2.30.40.10">
    <property type="entry name" value="Urease, subunit C, domain 1"/>
    <property type="match status" value="1"/>
</dbReference>
<evidence type="ECO:0000256" key="7">
    <source>
        <dbReference type="ARBA" id="ARBA00022833"/>
    </source>
</evidence>
<comment type="cofactor">
    <cofactor evidence="1">
        <name>Zn(2+)</name>
        <dbReference type="ChEBI" id="CHEBI:29105"/>
    </cofactor>
</comment>
<dbReference type="NCBIfam" id="TIGR02967">
    <property type="entry name" value="guan_deamin"/>
    <property type="match status" value="1"/>
</dbReference>
<evidence type="ECO:0000256" key="3">
    <source>
        <dbReference type="ARBA" id="ARBA00006745"/>
    </source>
</evidence>
<comment type="similarity">
    <text evidence="3">Belongs to the metallo-dependent hydrolases superfamily. ATZ/TRZ family.</text>
</comment>
<evidence type="ECO:0000256" key="2">
    <source>
        <dbReference type="ARBA" id="ARBA00004984"/>
    </source>
</evidence>
<dbReference type="GO" id="GO:0006147">
    <property type="term" value="P:guanine catabolic process"/>
    <property type="evidence" value="ECO:0007669"/>
    <property type="project" value="UniProtKB-UniPathway"/>
</dbReference>
<keyword evidence="10" id="KW-1185">Reference proteome</keyword>
<keyword evidence="5" id="KW-0479">Metal-binding</keyword>
<evidence type="ECO:0000256" key="1">
    <source>
        <dbReference type="ARBA" id="ARBA00001947"/>
    </source>
</evidence>
<evidence type="ECO:0000313" key="10">
    <source>
        <dbReference type="Proteomes" id="UP000001400"/>
    </source>
</evidence>
<dbReference type="SUPFAM" id="SSF51556">
    <property type="entry name" value="Metallo-dependent hydrolases"/>
    <property type="match status" value="1"/>
</dbReference>
<evidence type="ECO:0000313" key="9">
    <source>
        <dbReference type="EMBL" id="ADD09274.1"/>
    </source>
</evidence>
<dbReference type="GO" id="GO:0008892">
    <property type="term" value="F:guanine deaminase activity"/>
    <property type="evidence" value="ECO:0007669"/>
    <property type="project" value="UniProtKB-EC"/>
</dbReference>
<dbReference type="PANTHER" id="PTHR11271:SF6">
    <property type="entry name" value="GUANINE DEAMINASE"/>
    <property type="match status" value="1"/>
</dbReference>
<dbReference type="InterPro" id="IPR006680">
    <property type="entry name" value="Amidohydro-rel"/>
</dbReference>
<dbReference type="InterPro" id="IPR032466">
    <property type="entry name" value="Metal_Hydrolase"/>
</dbReference>
<dbReference type="Pfam" id="PF01979">
    <property type="entry name" value="Amidohydro_1"/>
    <property type="match status" value="1"/>
</dbReference>
<dbReference type="GeneID" id="8828433"/>
<dbReference type="InterPro" id="IPR011059">
    <property type="entry name" value="Metal-dep_hydrolase_composite"/>
</dbReference>
<dbReference type="OrthoDB" id="372084at2157"/>
<dbReference type="HOGENOM" id="CLU_012358_0_2_2"/>
<evidence type="ECO:0000256" key="5">
    <source>
        <dbReference type="ARBA" id="ARBA00022723"/>
    </source>
</evidence>
<dbReference type="PANTHER" id="PTHR11271">
    <property type="entry name" value="GUANINE DEAMINASE"/>
    <property type="match status" value="1"/>
</dbReference>
<proteinExistence type="inferred from homology"/>
<dbReference type="STRING" id="439481.Aboo_1468"/>
<dbReference type="Proteomes" id="UP000001400">
    <property type="component" value="Chromosome"/>
</dbReference>
<dbReference type="InterPro" id="IPR051607">
    <property type="entry name" value="Metallo-dep_hydrolases"/>
</dbReference>
<dbReference type="EMBL" id="CP001941">
    <property type="protein sequence ID" value="ADD09274.1"/>
    <property type="molecule type" value="Genomic_DNA"/>
</dbReference>
<dbReference type="EC" id="3.5.4.3" evidence="4"/>
<feature type="domain" description="Amidohydrolase-related" evidence="8">
    <location>
        <begin position="50"/>
        <end position="399"/>
    </location>
</feature>
<keyword evidence="7" id="KW-0862">Zinc</keyword>
<dbReference type="GO" id="GO:0005829">
    <property type="term" value="C:cytosol"/>
    <property type="evidence" value="ECO:0007669"/>
    <property type="project" value="TreeGrafter"/>
</dbReference>
<dbReference type="AlphaFoldDB" id="B5ICW6"/>
<accession>B5ICW6</accession>
<dbReference type="eggNOG" id="arCOG00695">
    <property type="taxonomic scope" value="Archaea"/>
</dbReference>
<evidence type="ECO:0000256" key="4">
    <source>
        <dbReference type="ARBA" id="ARBA00012781"/>
    </source>
</evidence>